<evidence type="ECO:0000313" key="3">
    <source>
        <dbReference type="Proteomes" id="UP001550850"/>
    </source>
</evidence>
<dbReference type="EMBL" id="JBEZUR010000003">
    <property type="protein sequence ID" value="MEU3553348.1"/>
    <property type="molecule type" value="Genomic_DNA"/>
</dbReference>
<dbReference type="RefSeq" id="WP_108952676.1">
    <property type="nucleotide sequence ID" value="NZ_BEVZ01000002.1"/>
</dbReference>
<feature type="region of interest" description="Disordered" evidence="1">
    <location>
        <begin position="116"/>
        <end position="136"/>
    </location>
</feature>
<proteinExistence type="predicted"/>
<evidence type="ECO:0000313" key="2">
    <source>
        <dbReference type="EMBL" id="MEU3553348.1"/>
    </source>
</evidence>
<name>A0ABV2YC92_9ACTN</name>
<protein>
    <submittedName>
        <fullName evidence="2">Regulator</fullName>
    </submittedName>
</protein>
<keyword evidence="3" id="KW-1185">Reference proteome</keyword>
<gene>
    <name evidence="2" type="ORF">AB0E65_03765</name>
</gene>
<reference evidence="2 3" key="1">
    <citation type="submission" date="2024-06" db="EMBL/GenBank/DDBJ databases">
        <title>The Natural Products Discovery Center: Release of the First 8490 Sequenced Strains for Exploring Actinobacteria Biosynthetic Diversity.</title>
        <authorList>
            <person name="Kalkreuter E."/>
            <person name="Kautsar S.A."/>
            <person name="Yang D."/>
            <person name="Bader C.D."/>
            <person name="Teijaro C.N."/>
            <person name="Fluegel L."/>
            <person name="Davis C.M."/>
            <person name="Simpson J.R."/>
            <person name="Lauterbach L."/>
            <person name="Steele A.D."/>
            <person name="Gui C."/>
            <person name="Meng S."/>
            <person name="Li G."/>
            <person name="Viehrig K."/>
            <person name="Ye F."/>
            <person name="Su P."/>
            <person name="Kiefer A.F."/>
            <person name="Nichols A."/>
            <person name="Cepeda A.J."/>
            <person name="Yan W."/>
            <person name="Fan B."/>
            <person name="Jiang Y."/>
            <person name="Adhikari A."/>
            <person name="Zheng C.-J."/>
            <person name="Schuster L."/>
            <person name="Cowan T.M."/>
            <person name="Smanski M.J."/>
            <person name="Chevrette M.G."/>
            <person name="De Carvalho L.P.S."/>
            <person name="Shen B."/>
        </authorList>
    </citation>
    <scope>NUCLEOTIDE SEQUENCE [LARGE SCALE GENOMIC DNA]</scope>
    <source>
        <strain evidence="2 3">NPDC038104</strain>
    </source>
</reference>
<accession>A0ABV2YC92</accession>
<comment type="caution">
    <text evidence="2">The sequence shown here is derived from an EMBL/GenBank/DDBJ whole genome shotgun (WGS) entry which is preliminary data.</text>
</comment>
<sequence length="157" mass="17232">MTPSTTLTPQAVHMALAYRPVIRLVSEIADHGAIPHHALGSTLSDLSRTQLRRAVHRADSLCLLQRTPTGRALSPAGEELADVYEATARWARRHNYPAAFCDFADRVHHALTLLTTDARPSDGPAPTDTDGPTRLLTDWLTRHTPNVSADLSREGRE</sequence>
<dbReference type="Proteomes" id="UP001550850">
    <property type="component" value="Unassembled WGS sequence"/>
</dbReference>
<organism evidence="2 3">
    <name type="scientific">Streptomyces fragilis</name>
    <dbReference type="NCBI Taxonomy" id="67301"/>
    <lineage>
        <taxon>Bacteria</taxon>
        <taxon>Bacillati</taxon>
        <taxon>Actinomycetota</taxon>
        <taxon>Actinomycetes</taxon>
        <taxon>Kitasatosporales</taxon>
        <taxon>Streptomycetaceae</taxon>
        <taxon>Streptomyces</taxon>
    </lineage>
</organism>
<evidence type="ECO:0000256" key="1">
    <source>
        <dbReference type="SAM" id="MobiDB-lite"/>
    </source>
</evidence>